<reference evidence="1 2" key="1">
    <citation type="journal article" date="2013" name="BMC Genomics">
        <title>Reconstruction of the lipid metabolism for the microalga Monoraphidium neglectum from its genome sequence reveals characteristics suitable for biofuel production.</title>
        <authorList>
            <person name="Bogen C."/>
            <person name="Al-Dilaimi A."/>
            <person name="Albersmeier A."/>
            <person name="Wichmann J."/>
            <person name="Grundmann M."/>
            <person name="Rupp O."/>
            <person name="Lauersen K.J."/>
            <person name="Blifernez-Klassen O."/>
            <person name="Kalinowski J."/>
            <person name="Goesmann A."/>
            <person name="Mussgnug J.H."/>
            <person name="Kruse O."/>
        </authorList>
    </citation>
    <scope>NUCLEOTIDE SEQUENCE [LARGE SCALE GENOMIC DNA]</scope>
    <source>
        <strain evidence="1 2">SAG 48.87</strain>
    </source>
</reference>
<accession>A0A0D2MD78</accession>
<keyword evidence="2" id="KW-1185">Reference proteome</keyword>
<evidence type="ECO:0000313" key="1">
    <source>
        <dbReference type="EMBL" id="KIY98721.1"/>
    </source>
</evidence>
<dbReference type="AlphaFoldDB" id="A0A0D2MD78"/>
<gene>
    <name evidence="1" type="ORF">MNEG_9243</name>
</gene>
<dbReference type="RefSeq" id="XP_013897741.1">
    <property type="nucleotide sequence ID" value="XM_014042287.1"/>
</dbReference>
<sequence length="105" mass="10511">MQASVGARAKASGARALSVGAAPAAALRADAAAEAASAVAAAAPAKNGSGRGVVLLEPTDRCPVQPRGRSSHGYHGSRLPRCAMMMHGQGAECRPDLLPQDAKIL</sequence>
<name>A0A0D2MD78_9CHLO</name>
<dbReference type="GeneID" id="25742118"/>
<organism evidence="1 2">
    <name type="scientific">Monoraphidium neglectum</name>
    <dbReference type="NCBI Taxonomy" id="145388"/>
    <lineage>
        <taxon>Eukaryota</taxon>
        <taxon>Viridiplantae</taxon>
        <taxon>Chlorophyta</taxon>
        <taxon>core chlorophytes</taxon>
        <taxon>Chlorophyceae</taxon>
        <taxon>CS clade</taxon>
        <taxon>Sphaeropleales</taxon>
        <taxon>Selenastraceae</taxon>
        <taxon>Monoraphidium</taxon>
    </lineage>
</organism>
<evidence type="ECO:0000313" key="2">
    <source>
        <dbReference type="Proteomes" id="UP000054498"/>
    </source>
</evidence>
<dbReference type="EMBL" id="KK102087">
    <property type="protein sequence ID" value="KIY98721.1"/>
    <property type="molecule type" value="Genomic_DNA"/>
</dbReference>
<dbReference type="KEGG" id="mng:MNEG_9243"/>
<proteinExistence type="predicted"/>
<protein>
    <submittedName>
        <fullName evidence="1">Uncharacterized protein</fullName>
    </submittedName>
</protein>
<dbReference type="Proteomes" id="UP000054498">
    <property type="component" value="Unassembled WGS sequence"/>
</dbReference>